<dbReference type="Gene3D" id="3.90.1580.10">
    <property type="entry name" value="paralog of FGE (formylglycine-generating enzyme)"/>
    <property type="match status" value="1"/>
</dbReference>
<dbReference type="PANTHER" id="PTHR23150">
    <property type="entry name" value="SULFATASE MODIFYING FACTOR 1, 2"/>
    <property type="match status" value="1"/>
</dbReference>
<dbReference type="InterPro" id="IPR042095">
    <property type="entry name" value="SUMF_sf"/>
</dbReference>
<reference evidence="2 3" key="1">
    <citation type="submission" date="2012-05" db="EMBL/GenBank/DDBJ databases">
        <title>The Genome Sequence of Fusobacterium periodontium Oral Taxon 201 Strain D10.</title>
        <authorList>
            <consortium name="The Broad Institute Genome Sequencing Platform"/>
            <consortium name="The Broad Institute Genome Sequencing Center for Infectious Disease"/>
            <person name="Earl A."/>
            <person name="Ward D."/>
            <person name="Feldgarden M."/>
            <person name="Gevers D."/>
            <person name="Strauss J."/>
            <person name="Sibley C."/>
            <person name="White A."/>
            <person name="Ambrose C.E."/>
            <person name="Allen-Vercoe E."/>
            <person name="Walker B."/>
            <person name="Young S.K."/>
            <person name="Zeng Q."/>
            <person name="Gargeya S."/>
            <person name="Fitzgerald M."/>
            <person name="Haas B."/>
            <person name="Abouelleil A."/>
            <person name="Alvarado L."/>
            <person name="Arachchi H.M."/>
            <person name="Berlin A.M."/>
            <person name="Chapman S.B."/>
            <person name="Goldberg J."/>
            <person name="Griggs A."/>
            <person name="Gujja S."/>
            <person name="Hansen M."/>
            <person name="Howarth C."/>
            <person name="Imamovic A."/>
            <person name="Larimer J."/>
            <person name="McCowan C."/>
            <person name="Montmayeur A."/>
            <person name="Murphy C."/>
            <person name="Neiman D."/>
            <person name="Pearson M."/>
            <person name="Priest M."/>
            <person name="Roberts A."/>
            <person name="Saif S."/>
            <person name="Shea T."/>
            <person name="Sisk P."/>
            <person name="Sykes S."/>
            <person name="Wortman J."/>
            <person name="Nusbaum C."/>
            <person name="Birren B."/>
        </authorList>
    </citation>
    <scope>NUCLEOTIDE SEQUENCE [LARGE SCALE GENOMIC DNA]</scope>
    <source>
        <strain evidence="2 3">D10</strain>
    </source>
</reference>
<dbReference type="PANTHER" id="PTHR23150:SF19">
    <property type="entry name" value="FORMYLGLYCINE-GENERATING ENZYME"/>
    <property type="match status" value="1"/>
</dbReference>
<organism evidence="2 3">
    <name type="scientific">Fusobacterium periodonticum D10</name>
    <dbReference type="NCBI Taxonomy" id="620833"/>
    <lineage>
        <taxon>Bacteria</taxon>
        <taxon>Fusobacteriati</taxon>
        <taxon>Fusobacteriota</taxon>
        <taxon>Fusobacteriia</taxon>
        <taxon>Fusobacteriales</taxon>
        <taxon>Fusobacteriaceae</taxon>
        <taxon>Fusobacterium</taxon>
    </lineage>
</organism>
<comment type="caution">
    <text evidence="2">The sequence shown here is derived from an EMBL/GenBank/DDBJ whole genome shotgun (WGS) entry which is preliminary data.</text>
</comment>
<sequence length="158" mass="18014">AMNEGTFDYIFAGSNEINEVAWYRNNTGGKEEIQMGIAKVLNGGSTQEVGLKKPNQLGIYDCSGNVWEWIYDTAENSHRNLENKKLYTYRAFDNSCIHRRIRGGGWAARYESCSVSTRYYKINRGNGWDFSFSQIIDTCNQDTLKVSSDIGLRIVRTI</sequence>
<dbReference type="Pfam" id="PF03781">
    <property type="entry name" value="FGE-sulfatase"/>
    <property type="match status" value="1"/>
</dbReference>
<evidence type="ECO:0000313" key="3">
    <source>
        <dbReference type="Proteomes" id="UP000005809"/>
    </source>
</evidence>
<dbReference type="Proteomes" id="UP000005809">
    <property type="component" value="Unassembled WGS sequence"/>
</dbReference>
<feature type="non-terminal residue" evidence="2">
    <location>
        <position position="1"/>
    </location>
</feature>
<proteinExistence type="predicted"/>
<dbReference type="GO" id="GO:0120147">
    <property type="term" value="F:formylglycine-generating oxidase activity"/>
    <property type="evidence" value="ECO:0007669"/>
    <property type="project" value="TreeGrafter"/>
</dbReference>
<evidence type="ECO:0000313" key="2">
    <source>
        <dbReference type="EMBL" id="EKA92282.1"/>
    </source>
</evidence>
<dbReference type="InterPro" id="IPR016187">
    <property type="entry name" value="CTDL_fold"/>
</dbReference>
<protein>
    <recommendedName>
        <fullName evidence="1">Sulfatase-modifying factor enzyme-like domain-containing protein</fullName>
    </recommendedName>
</protein>
<dbReference type="InterPro" id="IPR051043">
    <property type="entry name" value="Sulfatase_Mod_Factor_Kinase"/>
</dbReference>
<dbReference type="InterPro" id="IPR005532">
    <property type="entry name" value="SUMF_dom"/>
</dbReference>
<dbReference type="RefSeq" id="WP_005970183.1">
    <property type="nucleotide sequence ID" value="NZ_JH815470.1"/>
</dbReference>
<name>K1GS23_9FUSO</name>
<dbReference type="EMBL" id="ACIF01000418">
    <property type="protein sequence ID" value="EKA92282.1"/>
    <property type="molecule type" value="Genomic_DNA"/>
</dbReference>
<dbReference type="HOGENOM" id="CLU_1672935_0_0_0"/>
<dbReference type="SUPFAM" id="SSF56436">
    <property type="entry name" value="C-type lectin-like"/>
    <property type="match status" value="1"/>
</dbReference>
<dbReference type="PATRIC" id="fig|620833.3.peg.2341"/>
<accession>K1GS23</accession>
<evidence type="ECO:0000259" key="1">
    <source>
        <dbReference type="Pfam" id="PF03781"/>
    </source>
</evidence>
<dbReference type="AlphaFoldDB" id="K1GS23"/>
<gene>
    <name evidence="2" type="ORF">FPOG_02519</name>
</gene>
<feature type="domain" description="Sulfatase-modifying factor enzyme-like" evidence="1">
    <location>
        <begin position="41"/>
        <end position="118"/>
    </location>
</feature>